<dbReference type="Proteomes" id="UP001147760">
    <property type="component" value="Unassembled WGS sequence"/>
</dbReference>
<proteinExistence type="predicted"/>
<keyword evidence="3" id="KW-1185">Reference proteome</keyword>
<reference evidence="2" key="1">
    <citation type="submission" date="2022-12" db="EMBL/GenBank/DDBJ databases">
        <authorList>
            <person name="Petersen C."/>
        </authorList>
    </citation>
    <scope>NUCLEOTIDE SEQUENCE</scope>
    <source>
        <strain evidence="2">IBT 17660</strain>
    </source>
</reference>
<feature type="compositionally biased region" description="Basic and acidic residues" evidence="1">
    <location>
        <begin position="13"/>
        <end position="22"/>
    </location>
</feature>
<evidence type="ECO:0000313" key="2">
    <source>
        <dbReference type="EMBL" id="KAJ5479470.1"/>
    </source>
</evidence>
<evidence type="ECO:0000256" key="1">
    <source>
        <dbReference type="SAM" id="MobiDB-lite"/>
    </source>
</evidence>
<dbReference type="AlphaFoldDB" id="A0A9W9WZL5"/>
<dbReference type="EMBL" id="JAPWDO010000003">
    <property type="protein sequence ID" value="KAJ5479470.1"/>
    <property type="molecule type" value="Genomic_DNA"/>
</dbReference>
<comment type="caution">
    <text evidence="2">The sequence shown here is derived from an EMBL/GenBank/DDBJ whole genome shotgun (WGS) entry which is preliminary data.</text>
</comment>
<evidence type="ECO:0000313" key="3">
    <source>
        <dbReference type="Proteomes" id="UP001147760"/>
    </source>
</evidence>
<name>A0A9W9WZL5_9EURO</name>
<gene>
    <name evidence="2" type="ORF">N7530_004979</name>
</gene>
<protein>
    <submittedName>
        <fullName evidence="2">Uncharacterized protein</fullName>
    </submittedName>
</protein>
<accession>A0A9W9WZL5</accession>
<reference evidence="2" key="2">
    <citation type="journal article" date="2023" name="IMA Fungus">
        <title>Comparative genomic study of the Penicillium genus elucidates a diverse pangenome and 15 lateral gene transfer events.</title>
        <authorList>
            <person name="Petersen C."/>
            <person name="Sorensen T."/>
            <person name="Nielsen M.R."/>
            <person name="Sondergaard T.E."/>
            <person name="Sorensen J.L."/>
            <person name="Fitzpatrick D.A."/>
            <person name="Frisvad J.C."/>
            <person name="Nielsen K.L."/>
        </authorList>
    </citation>
    <scope>NUCLEOTIDE SEQUENCE</scope>
    <source>
        <strain evidence="2">IBT 17660</strain>
    </source>
</reference>
<organism evidence="2 3">
    <name type="scientific">Penicillium desertorum</name>
    <dbReference type="NCBI Taxonomy" id="1303715"/>
    <lineage>
        <taxon>Eukaryota</taxon>
        <taxon>Fungi</taxon>
        <taxon>Dikarya</taxon>
        <taxon>Ascomycota</taxon>
        <taxon>Pezizomycotina</taxon>
        <taxon>Eurotiomycetes</taxon>
        <taxon>Eurotiomycetidae</taxon>
        <taxon>Eurotiales</taxon>
        <taxon>Aspergillaceae</taxon>
        <taxon>Penicillium</taxon>
    </lineage>
</organism>
<sequence length="202" mass="23028">MRETLAAKRHARAEKADGHNQMDEDLVEHGQSTNWPNVRRLFVESPQRSDEREDRYQRLAENDYQLPLFETPISNKQVAINLLSQIPSRVQAAAILRIEMPCDREYQIIKRPGIAGDFKTPTASPMKRPRRFTITLHPFKSSSRIFSFTASHKFAVAVDRSCHQFIRGHGTSKEPIVGSLEVWSDDLATESQAALDRIAESD</sequence>
<feature type="region of interest" description="Disordered" evidence="1">
    <location>
        <begin position="1"/>
        <end position="31"/>
    </location>
</feature>